<name>A0A4Q5IX52_9ACTN</name>
<sequence length="261" mass="28330">MSGAVLVADEIDTSTTGVYVYGIVEAGDARVPPGLAGLDDVPVRLVAHGDVAAAVSPVALERPPGRRAEVMAHSRVLEALAETGPVVPVQFGSILGDVDTVTHELLGPEGERWAGLLEALRDRTQLNLRVTYHEDVVLAEVVAEDADVARLRERTRGVPEDVAHGDRVRLGQLVSQVLERKRAQDADMVLGLVLPHVVSYDLRDRGDVDHLLDVALLVDDARRAELEDALEGLAEAMHERARFQLMGPVPPYDFVDGDWWA</sequence>
<evidence type="ECO:0000256" key="2">
    <source>
        <dbReference type="ARBA" id="ARBA00035108"/>
    </source>
</evidence>
<dbReference type="EMBL" id="SDPU01000028">
    <property type="protein sequence ID" value="RYU10672.1"/>
    <property type="molecule type" value="Genomic_DNA"/>
</dbReference>
<comment type="caution">
    <text evidence="4">The sequence shown here is derived from an EMBL/GenBank/DDBJ whole genome shotgun (WGS) entry which is preliminary data.</text>
</comment>
<keyword evidence="1" id="KW-0304">Gas vesicle</keyword>
<comment type="subcellular location">
    <subcellularLocation>
        <location evidence="2">Gas vesicle</location>
    </subcellularLocation>
</comment>
<reference evidence="4 5" key="1">
    <citation type="submission" date="2019-01" db="EMBL/GenBank/DDBJ databases">
        <title>Nocardioides guangzhouensis sp. nov., an actinobacterium isolated from soil.</title>
        <authorList>
            <person name="Fu Y."/>
            <person name="Cai Y."/>
            <person name="Lin Z."/>
            <person name="Chen P."/>
        </authorList>
    </citation>
    <scope>NUCLEOTIDE SEQUENCE [LARGE SCALE GENOMIC DNA]</scope>
    <source>
        <strain evidence="4 5">NBRC 105384</strain>
    </source>
</reference>
<dbReference type="OrthoDB" id="4864106at2"/>
<comment type="similarity">
    <text evidence="3">Belongs to the gas vesicle GvpF/GvpL family.</text>
</comment>
<dbReference type="Proteomes" id="UP000291189">
    <property type="component" value="Unassembled WGS sequence"/>
</dbReference>
<evidence type="ECO:0000313" key="4">
    <source>
        <dbReference type="EMBL" id="RYU10672.1"/>
    </source>
</evidence>
<dbReference type="InterPro" id="IPR009430">
    <property type="entry name" value="GvpL/GvpF"/>
</dbReference>
<dbReference type="RefSeq" id="WP_129988263.1">
    <property type="nucleotide sequence ID" value="NZ_SDPU01000028.1"/>
</dbReference>
<evidence type="ECO:0000256" key="3">
    <source>
        <dbReference type="ARBA" id="ARBA00035643"/>
    </source>
</evidence>
<protein>
    <submittedName>
        <fullName evidence="4">GvpL/GvpF family gas vesicle protein</fullName>
    </submittedName>
</protein>
<dbReference type="AlphaFoldDB" id="A0A4Q5IX52"/>
<organism evidence="4 5">
    <name type="scientific">Nocardioides iriomotensis</name>
    <dbReference type="NCBI Taxonomy" id="715784"/>
    <lineage>
        <taxon>Bacteria</taxon>
        <taxon>Bacillati</taxon>
        <taxon>Actinomycetota</taxon>
        <taxon>Actinomycetes</taxon>
        <taxon>Propionibacteriales</taxon>
        <taxon>Nocardioidaceae</taxon>
        <taxon>Nocardioides</taxon>
    </lineage>
</organism>
<accession>A0A4Q5IX52</accession>
<dbReference type="GO" id="GO:0031411">
    <property type="term" value="C:gas vesicle"/>
    <property type="evidence" value="ECO:0007669"/>
    <property type="project" value="UniProtKB-SubCell"/>
</dbReference>
<proteinExistence type="inferred from homology"/>
<gene>
    <name evidence="4" type="ORF">ETU37_15540</name>
</gene>
<evidence type="ECO:0000256" key="1">
    <source>
        <dbReference type="ARBA" id="ARBA00022987"/>
    </source>
</evidence>
<dbReference type="GO" id="GO:0031412">
    <property type="term" value="P:gas vesicle organization"/>
    <property type="evidence" value="ECO:0007669"/>
    <property type="project" value="InterPro"/>
</dbReference>
<evidence type="ECO:0000313" key="5">
    <source>
        <dbReference type="Proteomes" id="UP000291189"/>
    </source>
</evidence>
<dbReference type="PANTHER" id="PTHR36852:SF1">
    <property type="entry name" value="PROTEIN GVPL 2"/>
    <property type="match status" value="1"/>
</dbReference>
<dbReference type="PANTHER" id="PTHR36852">
    <property type="entry name" value="PROTEIN GVPL 2"/>
    <property type="match status" value="1"/>
</dbReference>
<keyword evidence="5" id="KW-1185">Reference proteome</keyword>
<dbReference type="Pfam" id="PF06386">
    <property type="entry name" value="GvpL_GvpF"/>
    <property type="match status" value="1"/>
</dbReference>